<evidence type="ECO:0000313" key="1">
    <source>
        <dbReference type="EMBL" id="MBD8878073.1"/>
    </source>
</evidence>
<protein>
    <submittedName>
        <fullName evidence="1">Group III truncated hemoglobin</fullName>
    </submittedName>
</protein>
<reference evidence="1 2" key="1">
    <citation type="submission" date="2020-09" db="EMBL/GenBank/DDBJ databases">
        <title>The genome sequence of type strain Labrenzia polysiphoniae KACC 19711.</title>
        <authorList>
            <person name="Liu Y."/>
        </authorList>
    </citation>
    <scope>NUCLEOTIDE SEQUENCE [LARGE SCALE GENOMIC DNA]</scope>
    <source>
        <strain evidence="1 2">KACC 19711</strain>
    </source>
</reference>
<accession>A0ABR9CDW3</accession>
<dbReference type="RefSeq" id="WP_192110500.1">
    <property type="nucleotide sequence ID" value="NZ_JACYXJ010000006.1"/>
</dbReference>
<gene>
    <name evidence="1" type="ORF">IG617_17400</name>
</gene>
<name>A0ABR9CDW3_9HYPH</name>
<dbReference type="CDD" id="cd08916">
    <property type="entry name" value="TrHb3_P"/>
    <property type="match status" value="1"/>
</dbReference>
<evidence type="ECO:0000313" key="2">
    <source>
        <dbReference type="Proteomes" id="UP000615687"/>
    </source>
</evidence>
<dbReference type="EMBL" id="JACYXJ010000006">
    <property type="protein sequence ID" value="MBD8878073.1"/>
    <property type="molecule type" value="Genomic_DNA"/>
</dbReference>
<dbReference type="Proteomes" id="UP000615687">
    <property type="component" value="Unassembled WGS sequence"/>
</dbReference>
<dbReference type="InterPro" id="IPR009050">
    <property type="entry name" value="Globin-like_sf"/>
</dbReference>
<comment type="caution">
    <text evidence="1">The sequence shown here is derived from an EMBL/GenBank/DDBJ whole genome shotgun (WGS) entry which is preliminary data.</text>
</comment>
<dbReference type="SUPFAM" id="SSF46458">
    <property type="entry name" value="Globin-like"/>
    <property type="match status" value="1"/>
</dbReference>
<proteinExistence type="predicted"/>
<dbReference type="Gene3D" id="1.10.490.10">
    <property type="entry name" value="Globins"/>
    <property type="match status" value="1"/>
</dbReference>
<dbReference type="InterPro" id="IPR012292">
    <property type="entry name" value="Globin/Proto"/>
</dbReference>
<keyword evidence="2" id="KW-1185">Reference proteome</keyword>
<sequence length="154" mass="16776">MTDIAHPADLNVRSASARTPVHPAITAEGIDQLVEVFYCKIQAHERLGPLFEARVDGRWPAHLAKMKLFWQSVLLKTGDYKGKPVPVHVSQTAIRSDDYGEWLSLFRPVAKDVFGAEAGSAVVVSAERIAQSLWLAGFGTPGCDIPADLKSVKP</sequence>
<organism evidence="1 2">
    <name type="scientific">Roseibium polysiphoniae</name>
    <dbReference type="NCBI Taxonomy" id="2571221"/>
    <lineage>
        <taxon>Bacteria</taxon>
        <taxon>Pseudomonadati</taxon>
        <taxon>Pseudomonadota</taxon>
        <taxon>Alphaproteobacteria</taxon>
        <taxon>Hyphomicrobiales</taxon>
        <taxon>Stappiaceae</taxon>
        <taxon>Roseibium</taxon>
    </lineage>
</organism>